<sequence>MRTRRIKRIREDRERVIQLPTHPQPLRTLPREEQRQPTSCIHRTGYCTDRGISLCDGGQAFEEFGALGAEDDGPVFKRRTRRGQGEPHLRQPELRPRLHMRQQPLRLRPQPL</sequence>
<dbReference type="HOGENOM" id="CLU_2151284_0_0_11"/>
<dbReference type="AlphaFoldDB" id="J1RDT4"/>
<protein>
    <submittedName>
        <fullName evidence="2">Uncharacterized protein</fullName>
    </submittedName>
</protein>
<evidence type="ECO:0000256" key="1">
    <source>
        <dbReference type="SAM" id="MobiDB-lite"/>
    </source>
</evidence>
<dbReference type="EMBL" id="AJGV01000227">
    <property type="protein sequence ID" value="EJJ02449.1"/>
    <property type="molecule type" value="Genomic_DNA"/>
</dbReference>
<feature type="non-terminal residue" evidence="2">
    <location>
        <position position="112"/>
    </location>
</feature>
<organism evidence="2">
    <name type="scientific">Streptomyces auratus AGR0001</name>
    <dbReference type="NCBI Taxonomy" id="1160718"/>
    <lineage>
        <taxon>Bacteria</taxon>
        <taxon>Bacillati</taxon>
        <taxon>Actinomycetota</taxon>
        <taxon>Actinomycetes</taxon>
        <taxon>Kitasatosporales</taxon>
        <taxon>Streptomycetaceae</taxon>
        <taxon>Streptomyces</taxon>
    </lineage>
</organism>
<feature type="compositionally biased region" description="Low complexity" evidence="1">
    <location>
        <begin position="101"/>
        <end position="112"/>
    </location>
</feature>
<evidence type="ECO:0000313" key="2">
    <source>
        <dbReference type="EMBL" id="EJJ02449.1"/>
    </source>
</evidence>
<accession>J1RDT4</accession>
<name>J1RDT4_9ACTN</name>
<feature type="compositionally biased region" description="Basic and acidic residues" evidence="1">
    <location>
        <begin position="83"/>
        <end position="96"/>
    </location>
</feature>
<feature type="region of interest" description="Disordered" evidence="1">
    <location>
        <begin position="66"/>
        <end position="112"/>
    </location>
</feature>
<gene>
    <name evidence="2" type="ORF">SU9_33858</name>
</gene>
<comment type="caution">
    <text evidence="2">The sequence shown here is derived from an EMBL/GenBank/DDBJ whole genome shotgun (WGS) entry which is preliminary data.</text>
</comment>
<reference evidence="2" key="1">
    <citation type="journal article" date="2012" name="J. Bacteriol.">
        <title>Genome Sequence of Streptomyces auratus Strain AGR0001, a Phoslactomycin-Producing Actinomycete.</title>
        <authorList>
            <person name="Han X."/>
            <person name="Li M."/>
            <person name="Ding Z."/>
            <person name="Zhao J."/>
            <person name="Ji K."/>
            <person name="Wen M."/>
            <person name="Lu T."/>
        </authorList>
    </citation>
    <scope>NUCLEOTIDE SEQUENCE [LARGE SCALE GENOMIC DNA]</scope>
    <source>
        <strain evidence="2">AGR0001</strain>
    </source>
</reference>
<proteinExistence type="predicted"/>